<evidence type="ECO:0000313" key="10">
    <source>
        <dbReference type="EMBL" id="BAL80777.1"/>
    </source>
</evidence>
<comment type="function">
    <text evidence="9">Involved in protein export. Participates in an early event of protein translocation.</text>
</comment>
<accession>A0A7U6GE84</accession>
<dbReference type="GO" id="GO:0015450">
    <property type="term" value="F:protein-transporting ATPase activity"/>
    <property type="evidence" value="ECO:0007669"/>
    <property type="project" value="UniProtKB-UniRule"/>
</dbReference>
<organism evidence="10 11">
    <name type="scientific">Caldisericum exile (strain DSM 21853 / NBRC 104410 / AZM16c01)</name>
    <dbReference type="NCBI Taxonomy" id="511051"/>
    <lineage>
        <taxon>Bacteria</taxon>
        <taxon>Pseudomonadati</taxon>
        <taxon>Caldisericota/Cryosericota group</taxon>
        <taxon>Caldisericota</taxon>
        <taxon>Caldisericia</taxon>
        <taxon>Caldisericales</taxon>
        <taxon>Caldisericaceae</taxon>
        <taxon>Caldisericum</taxon>
    </lineage>
</organism>
<evidence type="ECO:0000313" key="11">
    <source>
        <dbReference type="Proteomes" id="UP000004793"/>
    </source>
</evidence>
<keyword evidence="8 9" id="KW-0472">Membrane</keyword>
<dbReference type="OrthoDB" id="9811126at2"/>
<reference evidence="10 11" key="1">
    <citation type="submission" date="2011-01" db="EMBL/GenBank/DDBJ databases">
        <title>Whole genome sequence of Caldisericum exile AZM16c01.</title>
        <authorList>
            <person name="Narita-Yamada S."/>
            <person name="Kawakoshi A."/>
            <person name="Nakamura S."/>
            <person name="Sasagawa M."/>
            <person name="Fukada J."/>
            <person name="Sekine M."/>
            <person name="Kato Y."/>
            <person name="Fukai R."/>
            <person name="Sasaki K."/>
            <person name="Hanamaki A."/>
            <person name="Narita H."/>
            <person name="Konno Y."/>
            <person name="Mori K."/>
            <person name="Yamazaki S."/>
            <person name="Suzuki K."/>
            <person name="Fujita N."/>
        </authorList>
    </citation>
    <scope>NUCLEOTIDE SEQUENCE [LARGE SCALE GENOMIC DNA]</scope>
    <source>
        <strain evidence="11">DSM 21853 / NBRC 104410 / AZM16c01</strain>
    </source>
</reference>
<evidence type="ECO:0000256" key="1">
    <source>
        <dbReference type="ARBA" id="ARBA00004141"/>
    </source>
</evidence>
<comment type="subcellular location">
    <subcellularLocation>
        <location evidence="9">Cell membrane</location>
        <topology evidence="9">Multi-pass membrane protein</topology>
    </subcellularLocation>
    <subcellularLocation>
        <location evidence="1">Membrane</location>
        <topology evidence="1">Multi-pass membrane protein</topology>
    </subcellularLocation>
</comment>
<evidence type="ECO:0000256" key="8">
    <source>
        <dbReference type="ARBA" id="ARBA00023136"/>
    </source>
</evidence>
<keyword evidence="4 9" id="KW-0812">Transmembrane</keyword>
<dbReference type="InterPro" id="IPR004692">
    <property type="entry name" value="SecG"/>
</dbReference>
<keyword evidence="6 9" id="KW-1133">Transmembrane helix</keyword>
<evidence type="ECO:0000256" key="4">
    <source>
        <dbReference type="ARBA" id="ARBA00022692"/>
    </source>
</evidence>
<dbReference type="NCBIfam" id="TIGR00810">
    <property type="entry name" value="secG"/>
    <property type="match status" value="1"/>
</dbReference>
<evidence type="ECO:0000256" key="2">
    <source>
        <dbReference type="ARBA" id="ARBA00008445"/>
    </source>
</evidence>
<dbReference type="AlphaFoldDB" id="A0A7U6GE84"/>
<dbReference type="KEGG" id="cex:CSE_06510"/>
<keyword evidence="5 9" id="KW-0653">Protein transport</keyword>
<feature type="transmembrane region" description="Helical" evidence="9">
    <location>
        <begin position="58"/>
        <end position="76"/>
    </location>
</feature>
<proteinExistence type="inferred from homology"/>
<protein>
    <recommendedName>
        <fullName evidence="9">Protein-export membrane protein SecG</fullName>
    </recommendedName>
</protein>
<evidence type="ECO:0000256" key="3">
    <source>
        <dbReference type="ARBA" id="ARBA00022448"/>
    </source>
</evidence>
<keyword evidence="3 9" id="KW-0813">Transport</keyword>
<keyword evidence="11" id="KW-1185">Reference proteome</keyword>
<evidence type="ECO:0000256" key="9">
    <source>
        <dbReference type="RuleBase" id="RU365087"/>
    </source>
</evidence>
<dbReference type="GO" id="GO:0005886">
    <property type="term" value="C:plasma membrane"/>
    <property type="evidence" value="ECO:0007669"/>
    <property type="project" value="UniProtKB-SubCell"/>
</dbReference>
<dbReference type="Proteomes" id="UP000004793">
    <property type="component" value="Chromosome"/>
</dbReference>
<dbReference type="Pfam" id="PF03840">
    <property type="entry name" value="SecG"/>
    <property type="match status" value="1"/>
</dbReference>
<comment type="similarity">
    <text evidence="2 9">Belongs to the SecG family.</text>
</comment>
<dbReference type="EMBL" id="AP012051">
    <property type="protein sequence ID" value="BAL80777.1"/>
    <property type="molecule type" value="Genomic_DNA"/>
</dbReference>
<sequence>MNMSTFAIVLIVLDLIFAVSTVLSILLMDPKGAGLGAISGGATVFHNKTAKDILLERLATVFGILFVLTTIFLNVFKVF</sequence>
<keyword evidence="7 9" id="KW-0811">Translocation</keyword>
<evidence type="ECO:0000256" key="5">
    <source>
        <dbReference type="ARBA" id="ARBA00022927"/>
    </source>
</evidence>
<gene>
    <name evidence="10" type="primary">secG</name>
    <name evidence="10" type="ordered locus">CSE_06510</name>
</gene>
<keyword evidence="9" id="KW-1003">Cell membrane</keyword>
<evidence type="ECO:0000256" key="6">
    <source>
        <dbReference type="ARBA" id="ARBA00022989"/>
    </source>
</evidence>
<dbReference type="GO" id="GO:0009306">
    <property type="term" value="P:protein secretion"/>
    <property type="evidence" value="ECO:0007669"/>
    <property type="project" value="UniProtKB-UniRule"/>
</dbReference>
<evidence type="ECO:0000256" key="7">
    <source>
        <dbReference type="ARBA" id="ARBA00023010"/>
    </source>
</evidence>
<name>A0A7U6GE84_CALEA</name>
<feature type="transmembrane region" description="Helical" evidence="9">
    <location>
        <begin position="6"/>
        <end position="28"/>
    </location>
</feature>